<dbReference type="AlphaFoldDB" id="A0A2V0QPC4"/>
<comment type="caution">
    <text evidence="2">The sequence shown here is derived from an EMBL/GenBank/DDBJ whole genome shotgun (WGS) entry which is preliminary data.</text>
</comment>
<evidence type="ECO:0000256" key="1">
    <source>
        <dbReference type="SAM" id="MobiDB-lite"/>
    </source>
</evidence>
<evidence type="ECO:0000313" key="2">
    <source>
        <dbReference type="EMBL" id="GBH12075.1"/>
    </source>
</evidence>
<feature type="compositionally biased region" description="Polar residues" evidence="1">
    <location>
        <begin position="1"/>
        <end position="35"/>
    </location>
</feature>
<protein>
    <submittedName>
        <fullName evidence="2">Uncharacterized protein</fullName>
    </submittedName>
</protein>
<dbReference type="EMBL" id="BGJZ01000288">
    <property type="protein sequence ID" value="GBH12075.1"/>
    <property type="molecule type" value="Genomic_DNA"/>
</dbReference>
<feature type="region of interest" description="Disordered" evidence="1">
    <location>
        <begin position="1"/>
        <end position="42"/>
    </location>
</feature>
<accession>A0A2V0QPC4</accession>
<dbReference type="Proteomes" id="UP000247480">
    <property type="component" value="Unassembled WGS sequence"/>
</dbReference>
<name>A0A2V0QPC4_PSESF</name>
<sequence>MHANPLSSFNRAQHGNLTNVEASQVKSAGTSSVTNIDGGFRG</sequence>
<gene>
    <name evidence="2" type="ORF">KPSA1_05538</name>
</gene>
<organism evidence="2 3">
    <name type="scientific">Pseudomonas syringae pv. actinidiae</name>
    <dbReference type="NCBI Taxonomy" id="103796"/>
    <lineage>
        <taxon>Bacteria</taxon>
        <taxon>Pseudomonadati</taxon>
        <taxon>Pseudomonadota</taxon>
        <taxon>Gammaproteobacteria</taxon>
        <taxon>Pseudomonadales</taxon>
        <taxon>Pseudomonadaceae</taxon>
        <taxon>Pseudomonas</taxon>
        <taxon>Pseudomonas syringae</taxon>
    </lineage>
</organism>
<proteinExistence type="predicted"/>
<reference evidence="2 3" key="1">
    <citation type="submission" date="2018-04" db="EMBL/GenBank/DDBJ databases">
        <title>Draft genome sequence of Pseudomonas syringae pv. actinidiae biovar 1 strains isolated from kiwifruit in Kagawa prefecture.</title>
        <authorList>
            <person name="Tabuchi M."/>
            <person name="Saito M."/>
            <person name="Fujiwara S."/>
            <person name="Sasa N."/>
            <person name="Akimitsu K."/>
            <person name="Gomi K."/>
            <person name="Konishi-Sugita S."/>
            <person name="Hamano K."/>
            <person name="Kataoka I."/>
        </authorList>
    </citation>
    <scope>NUCLEOTIDE SEQUENCE [LARGE SCALE GENOMIC DNA]</scope>
    <source>
        <strain evidence="2 3">MAFF212206</strain>
    </source>
</reference>
<evidence type="ECO:0000313" key="3">
    <source>
        <dbReference type="Proteomes" id="UP000247480"/>
    </source>
</evidence>